<protein>
    <recommendedName>
        <fullName evidence="4">DUF3078 domain-containing protein</fullName>
    </recommendedName>
</protein>
<reference evidence="2" key="1">
    <citation type="submission" date="2024-05" db="EMBL/GenBank/DDBJ databases">
        <authorList>
            <person name="Jung D.-H."/>
        </authorList>
    </citation>
    <scope>NUCLEOTIDE SEQUENCE</scope>
    <source>
        <strain evidence="2">JA-25</strain>
    </source>
</reference>
<feature type="signal peptide" evidence="1">
    <location>
        <begin position="1"/>
        <end position="25"/>
    </location>
</feature>
<dbReference type="InterPro" id="IPR011250">
    <property type="entry name" value="OMP/PagP_B-barrel"/>
</dbReference>
<dbReference type="Proteomes" id="UP000606008">
    <property type="component" value="Unassembled WGS sequence"/>
</dbReference>
<proteinExistence type="predicted"/>
<dbReference type="SUPFAM" id="SSF56925">
    <property type="entry name" value="OMPA-like"/>
    <property type="match status" value="1"/>
</dbReference>
<sequence length="402" mass="44169">MSISLRLAGLVFLICQANGIQSALAQTEQGVGWLSGSVGWQQGSTDLFQNKEDRMSINGTLTQGTFIRDNLMVGADLRLVRTRIQSQQGFNFDAISDSRETTFGATPFIRRFWGLNALRGYVGGGLAVTYGRNRLLTTNTQQRLSEQESTQWGFSPEFQAGLFYAIDTRWGLELSTRSGLFPVSFTNLNLGLVLLTDVKTKRAIITSKQTPSQLLTGNWLLSGGFELTTNRQQLISGSDRLTTVQRQITKQFTVSPSVGYMPGKRWVIGVAVPVRQQELTNEFNRSATDFQTATVLTKSIGVEPFAKKYLSKTQFGPYVAGRVGWRSEAISGGGAIASNATGYNWRLSGGLAYLLGTRFIVEGEIGGIGSDWSDTKQNDDSRRSTDLTLSLRPALSLTYVFL</sequence>
<evidence type="ECO:0008006" key="4">
    <source>
        <dbReference type="Google" id="ProtNLM"/>
    </source>
</evidence>
<feature type="chain" id="PRO_5046835872" description="DUF3078 domain-containing protein" evidence="1">
    <location>
        <begin position="26"/>
        <end position="402"/>
    </location>
</feature>
<comment type="caution">
    <text evidence="2">The sequence shown here is derived from an EMBL/GenBank/DDBJ whole genome shotgun (WGS) entry which is preliminary data.</text>
</comment>
<gene>
    <name evidence="2" type="ORF">F7231_20095</name>
</gene>
<dbReference type="EMBL" id="WAEL01000008">
    <property type="protein sequence ID" value="NID12482.1"/>
    <property type="molecule type" value="Genomic_DNA"/>
</dbReference>
<dbReference type="RefSeq" id="WP_166693322.1">
    <property type="nucleotide sequence ID" value="NZ_WAEL01000008.1"/>
</dbReference>
<accession>A0ABX0QNP1</accession>
<evidence type="ECO:0000313" key="2">
    <source>
        <dbReference type="EMBL" id="NID12482.1"/>
    </source>
</evidence>
<keyword evidence="3" id="KW-1185">Reference proteome</keyword>
<name>A0ABX0QNP1_9BACT</name>
<evidence type="ECO:0000256" key="1">
    <source>
        <dbReference type="SAM" id="SignalP"/>
    </source>
</evidence>
<evidence type="ECO:0000313" key="3">
    <source>
        <dbReference type="Proteomes" id="UP000606008"/>
    </source>
</evidence>
<organism evidence="2 3">
    <name type="scientific">Fibrivirga algicola</name>
    <dbReference type="NCBI Taxonomy" id="2950420"/>
    <lineage>
        <taxon>Bacteria</taxon>
        <taxon>Pseudomonadati</taxon>
        <taxon>Bacteroidota</taxon>
        <taxon>Cytophagia</taxon>
        <taxon>Cytophagales</taxon>
        <taxon>Spirosomataceae</taxon>
        <taxon>Fibrivirga</taxon>
    </lineage>
</organism>
<dbReference type="Gene3D" id="2.40.160.20">
    <property type="match status" value="1"/>
</dbReference>
<keyword evidence="1" id="KW-0732">Signal</keyword>